<comment type="similarity">
    <text evidence="2">In the N-terminal section; belongs to the glycosyltransferase 51 family.</text>
</comment>
<evidence type="ECO:0000256" key="11">
    <source>
        <dbReference type="ARBA" id="ARBA00023316"/>
    </source>
</evidence>
<evidence type="ECO:0000259" key="17">
    <source>
        <dbReference type="Pfam" id="PF00912"/>
    </source>
</evidence>
<organism evidence="18 19">
    <name type="scientific">Allobranchiibius huperziae</name>
    <dbReference type="NCBI Taxonomy" id="1874116"/>
    <lineage>
        <taxon>Bacteria</taxon>
        <taxon>Bacillati</taxon>
        <taxon>Actinomycetota</taxon>
        <taxon>Actinomycetes</taxon>
        <taxon>Micrococcales</taxon>
        <taxon>Dermacoccaceae</taxon>
        <taxon>Allobranchiibius</taxon>
    </lineage>
</organism>
<evidence type="ECO:0000256" key="3">
    <source>
        <dbReference type="ARBA" id="ARBA00022645"/>
    </source>
</evidence>
<evidence type="ECO:0000256" key="5">
    <source>
        <dbReference type="ARBA" id="ARBA00022676"/>
    </source>
</evidence>
<gene>
    <name evidence="18" type="ORF">HNR15_003245</name>
</gene>
<evidence type="ECO:0000256" key="8">
    <source>
        <dbReference type="ARBA" id="ARBA00022960"/>
    </source>
</evidence>
<comment type="similarity">
    <text evidence="1">In the C-terminal section; belongs to the transpeptidase family.</text>
</comment>
<evidence type="ECO:0000259" key="16">
    <source>
        <dbReference type="Pfam" id="PF00905"/>
    </source>
</evidence>
<dbReference type="PANTHER" id="PTHR32282:SF34">
    <property type="entry name" value="PENICILLIN-BINDING PROTEIN 1A"/>
    <property type="match status" value="1"/>
</dbReference>
<dbReference type="InterPro" id="IPR036950">
    <property type="entry name" value="PBP_transglycosylase"/>
</dbReference>
<dbReference type="GO" id="GO:0071555">
    <property type="term" value="P:cell wall organization"/>
    <property type="evidence" value="ECO:0007669"/>
    <property type="project" value="UniProtKB-KW"/>
</dbReference>
<feature type="region of interest" description="Disordered" evidence="14">
    <location>
        <begin position="1"/>
        <end position="37"/>
    </location>
</feature>
<feature type="domain" description="Penicillin-binding protein transpeptidase" evidence="16">
    <location>
        <begin position="372"/>
        <end position="620"/>
    </location>
</feature>
<dbReference type="InterPro" id="IPR001460">
    <property type="entry name" value="PCN-bd_Tpept"/>
</dbReference>
<feature type="compositionally biased region" description="Low complexity" evidence="14">
    <location>
        <begin position="673"/>
        <end position="700"/>
    </location>
</feature>
<comment type="caution">
    <text evidence="18">The sequence shown here is derived from an EMBL/GenBank/DDBJ whole genome shotgun (WGS) entry which is preliminary data.</text>
</comment>
<name>A0A853DFJ8_9MICO</name>
<keyword evidence="9" id="KW-0573">Peptidoglycan synthesis</keyword>
<dbReference type="GO" id="GO:0008658">
    <property type="term" value="F:penicillin binding"/>
    <property type="evidence" value="ECO:0007669"/>
    <property type="project" value="InterPro"/>
</dbReference>
<dbReference type="AlphaFoldDB" id="A0A853DFJ8"/>
<feature type="compositionally biased region" description="Pro residues" evidence="14">
    <location>
        <begin position="742"/>
        <end position="754"/>
    </location>
</feature>
<feature type="compositionally biased region" description="Low complexity" evidence="14">
    <location>
        <begin position="721"/>
        <end position="741"/>
    </location>
</feature>
<evidence type="ECO:0000256" key="9">
    <source>
        <dbReference type="ARBA" id="ARBA00022984"/>
    </source>
</evidence>
<keyword evidence="15" id="KW-1133">Transmembrane helix</keyword>
<keyword evidence="6" id="KW-0808">Transferase</keyword>
<dbReference type="RefSeq" id="WP_179483356.1">
    <property type="nucleotide sequence ID" value="NZ_JACCFW010000001.1"/>
</dbReference>
<dbReference type="Proteomes" id="UP000571817">
    <property type="component" value="Unassembled WGS sequence"/>
</dbReference>
<evidence type="ECO:0000256" key="1">
    <source>
        <dbReference type="ARBA" id="ARBA00007090"/>
    </source>
</evidence>
<dbReference type="GO" id="GO:0009252">
    <property type="term" value="P:peptidoglycan biosynthetic process"/>
    <property type="evidence" value="ECO:0007669"/>
    <property type="project" value="UniProtKB-KW"/>
</dbReference>
<feature type="compositionally biased region" description="Low complexity" evidence="14">
    <location>
        <begin position="755"/>
        <end position="771"/>
    </location>
</feature>
<dbReference type="GO" id="GO:0030288">
    <property type="term" value="C:outer membrane-bounded periplasmic space"/>
    <property type="evidence" value="ECO:0007669"/>
    <property type="project" value="TreeGrafter"/>
</dbReference>
<keyword evidence="15" id="KW-0472">Membrane</keyword>
<dbReference type="GO" id="GO:0006508">
    <property type="term" value="P:proteolysis"/>
    <property type="evidence" value="ECO:0007669"/>
    <property type="project" value="UniProtKB-KW"/>
</dbReference>
<keyword evidence="3 18" id="KW-0121">Carboxypeptidase</keyword>
<dbReference type="GO" id="GO:0009002">
    <property type="term" value="F:serine-type D-Ala-D-Ala carboxypeptidase activity"/>
    <property type="evidence" value="ECO:0007669"/>
    <property type="project" value="UniProtKB-EC"/>
</dbReference>
<feature type="region of interest" description="Disordered" evidence="14">
    <location>
        <begin position="659"/>
        <end position="771"/>
    </location>
</feature>
<feature type="transmembrane region" description="Helical" evidence="15">
    <location>
        <begin position="47"/>
        <end position="70"/>
    </location>
</feature>
<dbReference type="GO" id="GO:0008955">
    <property type="term" value="F:peptidoglycan glycosyltransferase activity"/>
    <property type="evidence" value="ECO:0007669"/>
    <property type="project" value="UniProtKB-EC"/>
</dbReference>
<dbReference type="InterPro" id="IPR012338">
    <property type="entry name" value="Beta-lactam/transpept-like"/>
</dbReference>
<evidence type="ECO:0000313" key="18">
    <source>
        <dbReference type="EMBL" id="NYJ76282.1"/>
    </source>
</evidence>
<evidence type="ECO:0000256" key="12">
    <source>
        <dbReference type="ARBA" id="ARBA00034000"/>
    </source>
</evidence>
<keyword evidence="11" id="KW-0961">Cell wall biogenesis/degradation</keyword>
<evidence type="ECO:0000313" key="19">
    <source>
        <dbReference type="Proteomes" id="UP000571817"/>
    </source>
</evidence>
<dbReference type="EMBL" id="JACCFW010000001">
    <property type="protein sequence ID" value="NYJ76282.1"/>
    <property type="molecule type" value="Genomic_DNA"/>
</dbReference>
<evidence type="ECO:0000256" key="14">
    <source>
        <dbReference type="SAM" id="MobiDB-lite"/>
    </source>
</evidence>
<evidence type="ECO:0000256" key="2">
    <source>
        <dbReference type="ARBA" id="ARBA00007739"/>
    </source>
</evidence>
<reference evidence="18 19" key="1">
    <citation type="submission" date="2020-07" db="EMBL/GenBank/DDBJ databases">
        <title>Sequencing the genomes of 1000 actinobacteria strains.</title>
        <authorList>
            <person name="Klenk H.-P."/>
        </authorList>
    </citation>
    <scope>NUCLEOTIDE SEQUENCE [LARGE SCALE GENOMIC DNA]</scope>
    <source>
        <strain evidence="18 19">DSM 29531</strain>
    </source>
</reference>
<keyword evidence="5" id="KW-0328">Glycosyltransferase</keyword>
<dbReference type="Gene3D" id="3.40.710.10">
    <property type="entry name" value="DD-peptidase/beta-lactamase superfamily"/>
    <property type="match status" value="1"/>
</dbReference>
<dbReference type="Pfam" id="PF00912">
    <property type="entry name" value="Transgly"/>
    <property type="match status" value="1"/>
</dbReference>
<keyword evidence="19" id="KW-1185">Reference proteome</keyword>
<dbReference type="FunFam" id="1.10.3810.10:FF:000001">
    <property type="entry name" value="Penicillin-binding protein 1A"/>
    <property type="match status" value="1"/>
</dbReference>
<dbReference type="GO" id="GO:0008360">
    <property type="term" value="P:regulation of cell shape"/>
    <property type="evidence" value="ECO:0007669"/>
    <property type="project" value="UniProtKB-KW"/>
</dbReference>
<evidence type="ECO:0000256" key="13">
    <source>
        <dbReference type="ARBA" id="ARBA00049902"/>
    </source>
</evidence>
<feature type="compositionally biased region" description="Pro residues" evidence="14">
    <location>
        <begin position="701"/>
        <end position="720"/>
    </location>
</feature>
<sequence length="771" mass="80917">MSDEGPVGPVDGDSARGQEGRQTGGGSARAPRGPGGRRRGHGLFFKVVTRTIVGLFALFLIGVIALVVIYQRTQIPQPDQQAGRQVAVVYYSDGKTELGRIGPVNRQNVRLDQVPQQVQYAFLSAEDRNFYDNKGVSPTGILRAAWADARGGSQQGGSTITQQYVKNYFLTQNRTVSRKVKEIMISIKIDRKYTKQQILTDYLNTIYFGRNAYGIESASQAYFGVDSDKLTLNQGAFLASVINAPAYFDPANGADSKARAAARMAYVFDGMVKKGWLTRAEASAQTFPTFKSPKPVNTRTGSTGYLLAAIENELSTKLKLSGQDIGRSGLRITSTIDKNDQAAAVQAVKNSVSAQTASTDQVHAGLISQKPDGAVVAMYGGSDYQKTQFNSAQQAAVPGGSSFKVFALTAAQEAGIGLNTQVSGANNLRLPGVSKPITNDRGETFGLINLRTALADSVNTAFVRLNVRMGSGKTLAAAKQLGIPATDPNMNNPTPVDTLGVADVHVIDMANAYNTINAGGKRASPYFVQKVTSEQGGYSYTAHPDSTQVVSKDIADNVASAMAGPITYPSGSAHATLRDFGRPAAGKTGTVGSDGKFRSAWFTGFTPGQLTTSVGMYAGDGGTNSSLAKAGQQFYGGVVPTQIWKDYMTLALQGQPITQLPKATNGGSGDNIPTSSTTTPPPTSTTTTSTPPTSTSTSTSTPPPSTTPPPTSTTTTPPPTSTRTTPPSTSTPPSSTRTTPPTRRPTSPPTPVLPPTRAVPSPSSPATPSSG</sequence>
<evidence type="ECO:0000256" key="4">
    <source>
        <dbReference type="ARBA" id="ARBA00022670"/>
    </source>
</evidence>
<dbReference type="InterPro" id="IPR001264">
    <property type="entry name" value="Glyco_trans_51"/>
</dbReference>
<dbReference type="PANTHER" id="PTHR32282">
    <property type="entry name" value="BINDING PROTEIN TRANSPEPTIDASE, PUTATIVE-RELATED"/>
    <property type="match status" value="1"/>
</dbReference>
<accession>A0A853DFJ8</accession>
<evidence type="ECO:0000256" key="6">
    <source>
        <dbReference type="ARBA" id="ARBA00022679"/>
    </source>
</evidence>
<dbReference type="Pfam" id="PF00905">
    <property type="entry name" value="Transpeptidase"/>
    <property type="match status" value="1"/>
</dbReference>
<keyword evidence="7" id="KW-0378">Hydrolase</keyword>
<feature type="domain" description="Glycosyl transferase family 51" evidence="17">
    <location>
        <begin position="98"/>
        <end position="271"/>
    </location>
</feature>
<protein>
    <submittedName>
        <fullName evidence="18">Membrane peptidoglycan carboxypeptidase</fullName>
    </submittedName>
</protein>
<dbReference type="InterPro" id="IPR023346">
    <property type="entry name" value="Lysozyme-like_dom_sf"/>
</dbReference>
<evidence type="ECO:0000256" key="15">
    <source>
        <dbReference type="SAM" id="Phobius"/>
    </source>
</evidence>
<comment type="catalytic activity">
    <reaction evidence="13">
        <text>[GlcNAc-(1-&gt;4)-Mur2Ac(oyl-L-Ala-gamma-D-Glu-L-Lys-D-Ala-D-Ala)](n)-di-trans,octa-cis-undecaprenyl diphosphate + beta-D-GlcNAc-(1-&gt;4)-Mur2Ac(oyl-L-Ala-gamma-D-Glu-L-Lys-D-Ala-D-Ala)-di-trans,octa-cis-undecaprenyl diphosphate = [GlcNAc-(1-&gt;4)-Mur2Ac(oyl-L-Ala-gamma-D-Glu-L-Lys-D-Ala-D-Ala)](n+1)-di-trans,octa-cis-undecaprenyl diphosphate + di-trans,octa-cis-undecaprenyl diphosphate + H(+)</text>
        <dbReference type="Rhea" id="RHEA:23708"/>
        <dbReference type="Rhea" id="RHEA-COMP:9602"/>
        <dbReference type="Rhea" id="RHEA-COMP:9603"/>
        <dbReference type="ChEBI" id="CHEBI:15378"/>
        <dbReference type="ChEBI" id="CHEBI:58405"/>
        <dbReference type="ChEBI" id="CHEBI:60033"/>
        <dbReference type="ChEBI" id="CHEBI:78435"/>
        <dbReference type="EC" id="2.4.99.28"/>
    </reaction>
</comment>
<keyword evidence="10" id="KW-0511">Multifunctional enzyme</keyword>
<dbReference type="InterPro" id="IPR050396">
    <property type="entry name" value="Glycosyltr_51/Transpeptidase"/>
</dbReference>
<evidence type="ECO:0000256" key="10">
    <source>
        <dbReference type="ARBA" id="ARBA00023268"/>
    </source>
</evidence>
<keyword evidence="15" id="KW-0812">Transmembrane</keyword>
<comment type="catalytic activity">
    <reaction evidence="12">
        <text>Preferential cleavage: (Ac)2-L-Lys-D-Ala-|-D-Ala. Also transpeptidation of peptidyl-alanyl moieties that are N-acyl substituents of D-alanine.</text>
        <dbReference type="EC" id="3.4.16.4"/>
    </reaction>
</comment>
<keyword evidence="4" id="KW-0645">Protease</keyword>
<dbReference type="SUPFAM" id="SSF56601">
    <property type="entry name" value="beta-lactamase/transpeptidase-like"/>
    <property type="match status" value="1"/>
</dbReference>
<dbReference type="SUPFAM" id="SSF53955">
    <property type="entry name" value="Lysozyme-like"/>
    <property type="match status" value="1"/>
</dbReference>
<keyword evidence="8" id="KW-0133">Cell shape</keyword>
<evidence type="ECO:0000256" key="7">
    <source>
        <dbReference type="ARBA" id="ARBA00022801"/>
    </source>
</evidence>
<dbReference type="Gene3D" id="1.10.3810.10">
    <property type="entry name" value="Biosynthetic peptidoglycan transglycosylase-like"/>
    <property type="match status" value="1"/>
</dbReference>
<proteinExistence type="inferred from homology"/>